<proteinExistence type="predicted"/>
<dbReference type="AlphaFoldDB" id="A0A9X8MH45"/>
<comment type="caution">
    <text evidence="1">The sequence shown here is derived from an EMBL/GenBank/DDBJ whole genome shotgun (WGS) entry which is preliminary data.</text>
</comment>
<sequence>MNQKIYDEGYADGQELQAGEVKRLEEENQSLCEQIAQGAERISDLVAKSSDLAQELDDMRLRAITAEGRLSAAKESILIRDQRYERLTKELNGLRQAIDSHIEGNLTETYRDHVNGRNVAHELYEDIEALRKLIEPKE</sequence>
<protein>
    <submittedName>
        <fullName evidence="1">Uncharacterized protein</fullName>
    </submittedName>
</protein>
<organism evidence="1 2">
    <name type="scientific">Pseudomonas lutea</name>
    <dbReference type="NCBI Taxonomy" id="243924"/>
    <lineage>
        <taxon>Bacteria</taxon>
        <taxon>Pseudomonadati</taxon>
        <taxon>Pseudomonadota</taxon>
        <taxon>Gammaproteobacteria</taxon>
        <taxon>Pseudomonadales</taxon>
        <taxon>Pseudomonadaceae</taxon>
        <taxon>Pseudomonas</taxon>
    </lineage>
</organism>
<dbReference type="GeneID" id="300268742"/>
<gene>
    <name evidence="1" type="ORF">SAMN05216409_11869</name>
</gene>
<dbReference type="RefSeq" id="WP_074829673.1">
    <property type="nucleotide sequence ID" value="NZ_FOEV01000018.1"/>
</dbReference>
<name>A0A9X8MH45_9PSED</name>
<reference evidence="1 2" key="1">
    <citation type="submission" date="2016-10" db="EMBL/GenBank/DDBJ databases">
        <authorList>
            <person name="Varghese N."/>
            <person name="Submissions S."/>
        </authorList>
    </citation>
    <scope>NUCLEOTIDE SEQUENCE [LARGE SCALE GENOMIC DNA]</scope>
    <source>
        <strain evidence="1 2">LMG 21974</strain>
    </source>
</reference>
<accession>A0A9X8MH45</accession>
<evidence type="ECO:0000313" key="2">
    <source>
        <dbReference type="Proteomes" id="UP000183210"/>
    </source>
</evidence>
<dbReference type="Proteomes" id="UP000183210">
    <property type="component" value="Unassembled WGS sequence"/>
</dbReference>
<dbReference type="EMBL" id="FOEV01000018">
    <property type="protein sequence ID" value="SER36833.1"/>
    <property type="molecule type" value="Genomic_DNA"/>
</dbReference>
<evidence type="ECO:0000313" key="1">
    <source>
        <dbReference type="EMBL" id="SER36833.1"/>
    </source>
</evidence>